<accession>A0A8S4BGK9</accession>
<keyword evidence="3" id="KW-1185">Reference proteome</keyword>
<sequence>MVLRCFGHAHQCRPQGAAVKLVAHFGHHGDTAGLLALDGGVEERLVLVRIELLAFRVELDQAVLGEHLLDLDLGHHQAVVQVLQVGVLARHLLFGHALRGLLQDVGHLQQVLAEALDPWRGRDPGFHMTTFTDGHWLFSSIRAFSPALCSGFSDSSGPGPFFCWVAVHSSLGDTLGNAMYTYLSSTRISSISISLRGTGTTTTAQSMAPLRHDEPLSAATQLCVLLLTASAWMAPLPGPVRGDSGGALNRRAGEDVTLNTGGGGRGSPPPGSRTGGSTPPPLLRLRRASSWDKQLSLLSSSFVLKGDATHNQAMVHWTGENSSLENESAGILALEHSLPVGSPRQLTRRGGGGRAPKGRRDPVHPGLINTGQRFSEIPKRPASPGPAGQPTTSGNTTGRLQDIVKTGSGLPVTDERPLSRTDARDEPLAPGSVKAKKVNFMASGLEQPLSSGMIT</sequence>
<feature type="region of interest" description="Disordered" evidence="1">
    <location>
        <begin position="336"/>
        <end position="431"/>
    </location>
</feature>
<dbReference type="OrthoDB" id="8959353at2759"/>
<evidence type="ECO:0000313" key="3">
    <source>
        <dbReference type="Proteomes" id="UP000677803"/>
    </source>
</evidence>
<comment type="caution">
    <text evidence="2">The sequence shown here is derived from an EMBL/GenBank/DDBJ whole genome shotgun (WGS) entry which is preliminary data.</text>
</comment>
<dbReference type="AlphaFoldDB" id="A0A8S4BGK9"/>
<reference evidence="2" key="1">
    <citation type="submission" date="2021-05" db="EMBL/GenBank/DDBJ databases">
        <authorList>
            <person name="Tigano A."/>
        </authorList>
    </citation>
    <scope>NUCLEOTIDE SEQUENCE</scope>
</reference>
<evidence type="ECO:0000313" key="2">
    <source>
        <dbReference type="EMBL" id="CAG5929523.1"/>
    </source>
</evidence>
<organism evidence="2 3">
    <name type="scientific">Menidia menidia</name>
    <name type="common">Atlantic silverside</name>
    <dbReference type="NCBI Taxonomy" id="238744"/>
    <lineage>
        <taxon>Eukaryota</taxon>
        <taxon>Metazoa</taxon>
        <taxon>Chordata</taxon>
        <taxon>Craniata</taxon>
        <taxon>Vertebrata</taxon>
        <taxon>Euteleostomi</taxon>
        <taxon>Actinopterygii</taxon>
        <taxon>Neopterygii</taxon>
        <taxon>Teleostei</taxon>
        <taxon>Neoteleostei</taxon>
        <taxon>Acanthomorphata</taxon>
        <taxon>Ovalentaria</taxon>
        <taxon>Atherinomorphae</taxon>
        <taxon>Atheriniformes</taxon>
        <taxon>Atherinopsidae</taxon>
        <taxon>Menidiinae</taxon>
        <taxon>Menidia</taxon>
    </lineage>
</organism>
<evidence type="ECO:0000256" key="1">
    <source>
        <dbReference type="SAM" id="MobiDB-lite"/>
    </source>
</evidence>
<name>A0A8S4BGK9_9TELE</name>
<feature type="compositionally biased region" description="Polar residues" evidence="1">
    <location>
        <begin position="389"/>
        <end position="399"/>
    </location>
</feature>
<protein>
    <submittedName>
        <fullName evidence="2">(Atlantic silverside) hypothetical protein</fullName>
    </submittedName>
</protein>
<proteinExistence type="predicted"/>
<feature type="compositionally biased region" description="Basic and acidic residues" evidence="1">
    <location>
        <begin position="413"/>
        <end position="427"/>
    </location>
</feature>
<gene>
    <name evidence="2" type="ORF">MMEN_LOCUS13148</name>
</gene>
<dbReference type="EMBL" id="CAJRST010014446">
    <property type="protein sequence ID" value="CAG5929523.1"/>
    <property type="molecule type" value="Genomic_DNA"/>
</dbReference>
<feature type="region of interest" description="Disordered" evidence="1">
    <location>
        <begin position="243"/>
        <end position="283"/>
    </location>
</feature>
<dbReference type="Proteomes" id="UP000677803">
    <property type="component" value="Unassembled WGS sequence"/>
</dbReference>